<keyword evidence="2 3" id="KW-0808">Transferase</keyword>
<dbReference type="PANTHER" id="PTHR30160">
    <property type="entry name" value="TETRAACYLDISACCHARIDE 4'-KINASE-RELATED"/>
    <property type="match status" value="1"/>
</dbReference>
<dbReference type="CDD" id="cd03789">
    <property type="entry name" value="GT9_LPS_heptosyltransferase"/>
    <property type="match status" value="1"/>
</dbReference>
<protein>
    <submittedName>
        <fullName evidence="3">Glycosyltransferase family 9 protein</fullName>
    </submittedName>
</protein>
<keyword evidence="1" id="KW-0328">Glycosyltransferase</keyword>
<dbReference type="EMBL" id="JAAIKD010000004">
    <property type="protein sequence ID" value="NEV94019.1"/>
    <property type="molecule type" value="Genomic_DNA"/>
</dbReference>
<dbReference type="SUPFAM" id="SSF53756">
    <property type="entry name" value="UDP-Glycosyltransferase/glycogen phosphorylase"/>
    <property type="match status" value="1"/>
</dbReference>
<sequence>MEKVKVKSGEEFKILVIQQKMIGDVLVSSLICENLKLNYPRAKIHYLVNRFTIPVIENNPYIDEVIVFEEAYRSSKMEFYTFLNSIRKANYDVVIDAYGKLESNLTVLFSGAKIKISWDKPVNKLICTSTVKISKQSEIGLGSAIENRLNLVKAFKHSKILSQQPKIHLTKDELDAARKRITGLQSKTEESILMISALGSHETKTYPLPYMAKVLDYIVSHSNTLLLLNYMPSQQDAIEMLYSLCEKNTQKKILLDFKMRSLREFMSISTFCKAIIGNEGGAINMGKALDVPTFSIFSPGINKEGWNGLEDQNLTHASVHLKDYEPDLFLDKSEKISTEMYAKLKPELFFDVLKGFLAQHAD</sequence>
<name>A0A6B3R0G7_9FLAO</name>
<dbReference type="Gene3D" id="3.40.50.2000">
    <property type="entry name" value="Glycogen Phosphorylase B"/>
    <property type="match status" value="2"/>
</dbReference>
<evidence type="ECO:0000256" key="2">
    <source>
        <dbReference type="ARBA" id="ARBA00022679"/>
    </source>
</evidence>
<dbReference type="RefSeq" id="WP_164004748.1">
    <property type="nucleotide sequence ID" value="NZ_JAAIKD010000004.1"/>
</dbReference>
<dbReference type="Proteomes" id="UP000478505">
    <property type="component" value="Unassembled WGS sequence"/>
</dbReference>
<dbReference type="InterPro" id="IPR051199">
    <property type="entry name" value="LPS_LOS_Heptosyltrfase"/>
</dbReference>
<gene>
    <name evidence="3" type="ORF">G3567_07655</name>
</gene>
<evidence type="ECO:0000256" key="1">
    <source>
        <dbReference type="ARBA" id="ARBA00022676"/>
    </source>
</evidence>
<comment type="caution">
    <text evidence="3">The sequence shown here is derived from an EMBL/GenBank/DDBJ whole genome shotgun (WGS) entry which is preliminary data.</text>
</comment>
<dbReference type="PANTHER" id="PTHR30160:SF7">
    <property type="entry name" value="ADP-HEPTOSE--LPS HEPTOSYLTRANSFERASE 2"/>
    <property type="match status" value="1"/>
</dbReference>
<dbReference type="GO" id="GO:0005829">
    <property type="term" value="C:cytosol"/>
    <property type="evidence" value="ECO:0007669"/>
    <property type="project" value="TreeGrafter"/>
</dbReference>
<keyword evidence="4" id="KW-1185">Reference proteome</keyword>
<organism evidence="3 4">
    <name type="scientific">Psychroflexus aurantiacus</name>
    <dbReference type="NCBI Taxonomy" id="2709310"/>
    <lineage>
        <taxon>Bacteria</taxon>
        <taxon>Pseudomonadati</taxon>
        <taxon>Bacteroidota</taxon>
        <taxon>Flavobacteriia</taxon>
        <taxon>Flavobacteriales</taxon>
        <taxon>Flavobacteriaceae</taxon>
        <taxon>Psychroflexus</taxon>
    </lineage>
</organism>
<proteinExistence type="predicted"/>
<evidence type="ECO:0000313" key="4">
    <source>
        <dbReference type="Proteomes" id="UP000478505"/>
    </source>
</evidence>
<evidence type="ECO:0000313" key="3">
    <source>
        <dbReference type="EMBL" id="NEV94019.1"/>
    </source>
</evidence>
<dbReference type="Pfam" id="PF01075">
    <property type="entry name" value="Glyco_transf_9"/>
    <property type="match status" value="1"/>
</dbReference>
<reference evidence="3 4" key="1">
    <citation type="submission" date="2020-02" db="EMBL/GenBank/DDBJ databases">
        <title>Flavobacteriaceae Psychroflexus bacterium YR1-1, complete genome.</title>
        <authorList>
            <person name="Li Y."/>
            <person name="Wu S."/>
        </authorList>
    </citation>
    <scope>NUCLEOTIDE SEQUENCE [LARGE SCALE GENOMIC DNA]</scope>
    <source>
        <strain evidence="3 4">YR1-1</strain>
    </source>
</reference>
<dbReference type="AlphaFoldDB" id="A0A6B3R0G7"/>
<dbReference type="InterPro" id="IPR002201">
    <property type="entry name" value="Glyco_trans_9"/>
</dbReference>
<dbReference type="GO" id="GO:0008713">
    <property type="term" value="F:ADP-heptose-lipopolysaccharide heptosyltransferase activity"/>
    <property type="evidence" value="ECO:0007669"/>
    <property type="project" value="TreeGrafter"/>
</dbReference>
<accession>A0A6B3R0G7</accession>
<dbReference type="GO" id="GO:0009244">
    <property type="term" value="P:lipopolysaccharide core region biosynthetic process"/>
    <property type="evidence" value="ECO:0007669"/>
    <property type="project" value="TreeGrafter"/>
</dbReference>